<gene>
    <name evidence="1" type="ORF">OHX15_16295</name>
</gene>
<keyword evidence="2" id="KW-1185">Reference proteome</keyword>
<sequence length="300" mass="32022">MHAQQEVLGGRYELRGVLGRGGMAEVRDAWDRQLGRPVAVKLLHPGVSTQPDTRRRFATEARAAAVVNHPHVVAVHDTGVHQGRHYIVLERLPGQSLADVLAQSGPLPADHVRAILRDVLSALQAAHASGVLHRDIKPANILFTPFGAVKIADFGVAKSADTPQTLTNRVFGTMAYLPADRIAGRPATASDDLYALGVVGYEALTARRAYPQENLAALADAINAGRLPPLSALRPDIDPALVSTIERAMARDPRWRFATAQQMRASLDPPVARVQRTGVVLAAAAAVLAVLIVVALLLAL</sequence>
<keyword evidence="1" id="KW-0808">Transferase</keyword>
<evidence type="ECO:0000313" key="2">
    <source>
        <dbReference type="Proteomes" id="UP001289645"/>
    </source>
</evidence>
<keyword evidence="1" id="KW-0418">Kinase</keyword>
<organism evidence="1 2">
    <name type="scientific">Mycolicibacterium parafortuitum</name>
    <name type="common">Mycobacterium parafortuitum</name>
    <dbReference type="NCBI Taxonomy" id="39692"/>
    <lineage>
        <taxon>Bacteria</taxon>
        <taxon>Bacillati</taxon>
        <taxon>Actinomycetota</taxon>
        <taxon>Actinomycetes</taxon>
        <taxon>Mycobacteriales</taxon>
        <taxon>Mycobacteriaceae</taxon>
        <taxon>Mycolicibacterium</taxon>
    </lineage>
</organism>
<evidence type="ECO:0000313" key="1">
    <source>
        <dbReference type="EMBL" id="MDZ5086951.1"/>
    </source>
</evidence>
<dbReference type="Proteomes" id="UP001289645">
    <property type="component" value="Unassembled WGS sequence"/>
</dbReference>
<reference evidence="1 2" key="1">
    <citation type="journal article" date="2021" name="Chemosphere">
        <title>Bioballs carrying a syntrophic Rhodococcus and Mycolicibacterium consortium for simultaneous sorption and biodegradation of fuel oil in contaminated freshwater.</title>
        <authorList>
            <person name="Naloka K."/>
            <person name="Polrit D."/>
            <person name="Muangchinda C."/>
            <person name="Thoetkiattikul H."/>
            <person name="Pinyakong O."/>
        </authorList>
    </citation>
    <scope>NUCLEOTIDE SEQUENCE [LARGE SCALE GENOMIC DNA]</scope>
    <source>
        <strain evidence="1 2">J101</strain>
    </source>
</reference>
<name>A0ACC6MJ25_MYCPF</name>
<keyword evidence="1" id="KW-0723">Serine/threonine-protein kinase</keyword>
<protein>
    <submittedName>
        <fullName evidence="1">Serine/threonine protein kinase</fullName>
    </submittedName>
</protein>
<accession>A0ACC6MJ25</accession>
<dbReference type="EMBL" id="JAOXLN010000016">
    <property type="protein sequence ID" value="MDZ5086951.1"/>
    <property type="molecule type" value="Genomic_DNA"/>
</dbReference>
<proteinExistence type="predicted"/>
<comment type="caution">
    <text evidence="1">The sequence shown here is derived from an EMBL/GenBank/DDBJ whole genome shotgun (WGS) entry which is preliminary data.</text>
</comment>